<dbReference type="Proteomes" id="UP000886058">
    <property type="component" value="Unassembled WGS sequence"/>
</dbReference>
<evidence type="ECO:0000313" key="2">
    <source>
        <dbReference type="EMBL" id="HHE32717.1"/>
    </source>
</evidence>
<gene>
    <name evidence="2" type="ORF">ENL07_08900</name>
</gene>
<protein>
    <submittedName>
        <fullName evidence="2">Uncharacterized protein</fullName>
    </submittedName>
</protein>
<dbReference type="AlphaFoldDB" id="A0A7C5DF59"/>
<name>A0A7C5DF59_9CHLB</name>
<feature type="signal peptide" evidence="1">
    <location>
        <begin position="1"/>
        <end position="23"/>
    </location>
</feature>
<accession>A0A7C5DF59</accession>
<dbReference type="EMBL" id="DRSQ01000186">
    <property type="protein sequence ID" value="HHE32717.1"/>
    <property type="molecule type" value="Genomic_DNA"/>
</dbReference>
<evidence type="ECO:0000256" key="1">
    <source>
        <dbReference type="SAM" id="SignalP"/>
    </source>
</evidence>
<organism evidence="2">
    <name type="scientific">Chlorobaculum parvum</name>
    <dbReference type="NCBI Taxonomy" id="274539"/>
    <lineage>
        <taxon>Bacteria</taxon>
        <taxon>Pseudomonadati</taxon>
        <taxon>Chlorobiota</taxon>
        <taxon>Chlorobiia</taxon>
        <taxon>Chlorobiales</taxon>
        <taxon>Chlorobiaceae</taxon>
        <taxon>Chlorobaculum</taxon>
    </lineage>
</organism>
<feature type="chain" id="PRO_5028094185" evidence="1">
    <location>
        <begin position="24"/>
        <end position="165"/>
    </location>
</feature>
<sequence length="165" mass="20154">MKSKLLMLAGVAGILMASPSSNALADVNIRICAGGYHRPAYVIDRPPRFVRLADPGFSIAIGSSPYDIILSGNFYYLYDYGHWYRSHRYNGPWRVIHHRKLPYRIRRYHINQIRKFRALENHRWHHRYGHRDRRFARRYDRRDDRRDRRDDHRFHRCDDRPMHRR</sequence>
<keyword evidence="1" id="KW-0732">Signal</keyword>
<reference evidence="2" key="1">
    <citation type="journal article" date="2020" name="mSystems">
        <title>Genome- and Community-Level Interaction Insights into Carbon Utilization and Element Cycling Functions of Hydrothermarchaeota in Hydrothermal Sediment.</title>
        <authorList>
            <person name="Zhou Z."/>
            <person name="Liu Y."/>
            <person name="Xu W."/>
            <person name="Pan J."/>
            <person name="Luo Z.H."/>
            <person name="Li M."/>
        </authorList>
    </citation>
    <scope>NUCLEOTIDE SEQUENCE [LARGE SCALE GENOMIC DNA]</scope>
    <source>
        <strain evidence="2">HyVt-633</strain>
    </source>
</reference>
<proteinExistence type="predicted"/>
<comment type="caution">
    <text evidence="2">The sequence shown here is derived from an EMBL/GenBank/DDBJ whole genome shotgun (WGS) entry which is preliminary data.</text>
</comment>